<dbReference type="EMBL" id="VPFL01000043">
    <property type="protein sequence ID" value="TXF09918.1"/>
    <property type="molecule type" value="Genomic_DNA"/>
</dbReference>
<dbReference type="Pfam" id="PF13495">
    <property type="entry name" value="Phage_int_SAM_4"/>
    <property type="match status" value="1"/>
</dbReference>
<keyword evidence="9" id="KW-1185">Reference proteome</keyword>
<dbReference type="GO" id="GO:0006310">
    <property type="term" value="P:DNA recombination"/>
    <property type="evidence" value="ECO:0007669"/>
    <property type="project" value="UniProtKB-KW"/>
</dbReference>
<dbReference type="InterPro" id="IPR010998">
    <property type="entry name" value="Integrase_recombinase_N"/>
</dbReference>
<evidence type="ECO:0000256" key="4">
    <source>
        <dbReference type="ARBA" id="ARBA00023172"/>
    </source>
</evidence>
<feature type="domain" description="Tyr recombinase" evidence="6">
    <location>
        <begin position="110"/>
        <end position="323"/>
    </location>
</feature>
<dbReference type="NCBIfam" id="TIGR02249">
    <property type="entry name" value="integrase_gron"/>
    <property type="match status" value="1"/>
</dbReference>
<dbReference type="PANTHER" id="PTHR30349:SF64">
    <property type="entry name" value="PROPHAGE INTEGRASE INTD-RELATED"/>
    <property type="match status" value="1"/>
</dbReference>
<sequence>MPDETPTNPRPPRLLDQLREALRVRHYSLRTEQAYVHWTKRYILFHGKRHPRELGAVEVQEFLTWLAVEGGVSASTQGQALAALLFLYKQVLGVDLPWLDEVVRAKRPQRLPTVLTPEEVAAVLARMDGVHRLMGRLLYGTGMRLMECLRLRVKDVDIARREITIREGKGDKDRRTLLPAVLVPDIERQLAAVTALWRKDRAAGLPGVQMPDALARKKPGEDESLAWFWLFPGRQLSVDPRSGTRRRHHAHEQGIQRAIRRAVLAAGIAKPASVHTLRHSFATHLLESGQDIRTVQELLGHSDVKTTMIYTHVLNRGPMGVVSPLDRLPRS</sequence>
<dbReference type="OrthoDB" id="5293311at2"/>
<dbReference type="InterPro" id="IPR044068">
    <property type="entry name" value="CB"/>
</dbReference>
<dbReference type="PROSITE" id="PS51898">
    <property type="entry name" value="TYR_RECOMBINASE"/>
    <property type="match status" value="1"/>
</dbReference>
<dbReference type="SUPFAM" id="SSF56349">
    <property type="entry name" value="DNA breaking-rejoining enzymes"/>
    <property type="match status" value="1"/>
</dbReference>
<gene>
    <name evidence="8" type="ORF">FR698_16340</name>
</gene>
<evidence type="ECO:0000256" key="3">
    <source>
        <dbReference type="ARBA" id="ARBA00023125"/>
    </source>
</evidence>
<dbReference type="InterPro" id="IPR013762">
    <property type="entry name" value="Integrase-like_cat_sf"/>
</dbReference>
<name>A0A5C7EHD6_9PROT</name>
<dbReference type="InterPro" id="IPR050090">
    <property type="entry name" value="Tyrosine_recombinase_XerCD"/>
</dbReference>
<protein>
    <submittedName>
        <fullName evidence="8">Integron integrase</fullName>
    </submittedName>
</protein>
<dbReference type="Gene3D" id="1.10.150.130">
    <property type="match status" value="1"/>
</dbReference>
<reference evidence="8 9" key="1">
    <citation type="submission" date="2019-08" db="EMBL/GenBank/DDBJ databases">
        <title>Pelomicrobium methylotrophicum gen. nov., sp. nov. a moderately thermophilic, facultatively anaerobic, lithoautotrophic and methylotrophic bacterium isolated from a terrestrial mud volcano.</title>
        <authorList>
            <person name="Slobodkina G.B."/>
            <person name="Merkel A.Y."/>
            <person name="Slobodkin A.I."/>
        </authorList>
    </citation>
    <scope>NUCLEOTIDE SEQUENCE [LARGE SCALE GENOMIC DNA]</scope>
    <source>
        <strain evidence="8 9">SM250</strain>
    </source>
</reference>
<dbReference type="InterPro" id="IPR002104">
    <property type="entry name" value="Integrase_catalytic"/>
</dbReference>
<organism evidence="8 9">
    <name type="scientific">Pelomicrobium methylotrophicum</name>
    <dbReference type="NCBI Taxonomy" id="2602750"/>
    <lineage>
        <taxon>Bacteria</taxon>
        <taxon>Pseudomonadati</taxon>
        <taxon>Pseudomonadota</taxon>
        <taxon>Hydrogenophilia</taxon>
        <taxon>Hydrogenophilia incertae sedis</taxon>
        <taxon>Pelomicrobium</taxon>
    </lineage>
</organism>
<proteinExistence type="inferred from homology"/>
<evidence type="ECO:0000256" key="1">
    <source>
        <dbReference type="ARBA" id="ARBA00008857"/>
    </source>
</evidence>
<evidence type="ECO:0000313" key="8">
    <source>
        <dbReference type="EMBL" id="TXF09918.1"/>
    </source>
</evidence>
<keyword evidence="2" id="KW-0229">DNA integration</keyword>
<dbReference type="AlphaFoldDB" id="A0A5C7EHD6"/>
<keyword evidence="3 5" id="KW-0238">DNA-binding</keyword>
<dbReference type="InterPro" id="IPR011946">
    <property type="entry name" value="Integrase_integron-type"/>
</dbReference>
<keyword evidence="4" id="KW-0233">DNA recombination</keyword>
<dbReference type="GO" id="GO:0015074">
    <property type="term" value="P:DNA integration"/>
    <property type="evidence" value="ECO:0007669"/>
    <property type="project" value="UniProtKB-KW"/>
</dbReference>
<dbReference type="Pfam" id="PF00589">
    <property type="entry name" value="Phage_integrase"/>
    <property type="match status" value="1"/>
</dbReference>
<dbReference type="PANTHER" id="PTHR30349">
    <property type="entry name" value="PHAGE INTEGRASE-RELATED"/>
    <property type="match status" value="1"/>
</dbReference>
<dbReference type="Gene3D" id="1.10.443.10">
    <property type="entry name" value="Intergrase catalytic core"/>
    <property type="match status" value="1"/>
</dbReference>
<evidence type="ECO:0000256" key="5">
    <source>
        <dbReference type="PROSITE-ProRule" id="PRU01248"/>
    </source>
</evidence>
<dbReference type="RefSeq" id="WP_147801255.1">
    <property type="nucleotide sequence ID" value="NZ_VPFL01000043.1"/>
</dbReference>
<dbReference type="Proteomes" id="UP000321201">
    <property type="component" value="Unassembled WGS sequence"/>
</dbReference>
<dbReference type="CDD" id="cd01193">
    <property type="entry name" value="INT_IntI_C"/>
    <property type="match status" value="1"/>
</dbReference>
<evidence type="ECO:0000259" key="7">
    <source>
        <dbReference type="PROSITE" id="PS51900"/>
    </source>
</evidence>
<evidence type="ECO:0000313" key="9">
    <source>
        <dbReference type="Proteomes" id="UP000321201"/>
    </source>
</evidence>
<comment type="caution">
    <text evidence="8">The sequence shown here is derived from an EMBL/GenBank/DDBJ whole genome shotgun (WGS) entry which is preliminary data.</text>
</comment>
<dbReference type="InParanoid" id="A0A5C7EHD6"/>
<evidence type="ECO:0000259" key="6">
    <source>
        <dbReference type="PROSITE" id="PS51898"/>
    </source>
</evidence>
<dbReference type="InterPro" id="IPR004107">
    <property type="entry name" value="Integrase_SAM-like_N"/>
</dbReference>
<dbReference type="GO" id="GO:0003677">
    <property type="term" value="F:DNA binding"/>
    <property type="evidence" value="ECO:0007669"/>
    <property type="project" value="UniProtKB-UniRule"/>
</dbReference>
<accession>A0A5C7EHD6</accession>
<feature type="domain" description="Core-binding (CB)" evidence="7">
    <location>
        <begin position="9"/>
        <end position="92"/>
    </location>
</feature>
<comment type="similarity">
    <text evidence="1">Belongs to the 'phage' integrase family.</text>
</comment>
<dbReference type="PROSITE" id="PS51900">
    <property type="entry name" value="CB"/>
    <property type="match status" value="1"/>
</dbReference>
<dbReference type="InterPro" id="IPR011010">
    <property type="entry name" value="DNA_brk_join_enz"/>
</dbReference>
<evidence type="ECO:0000256" key="2">
    <source>
        <dbReference type="ARBA" id="ARBA00022908"/>
    </source>
</evidence>